<evidence type="ECO:0000256" key="5">
    <source>
        <dbReference type="ARBA" id="ARBA00023274"/>
    </source>
</evidence>
<dbReference type="Pfam" id="PF00177">
    <property type="entry name" value="Ribosomal_S7"/>
    <property type="match status" value="1"/>
</dbReference>
<comment type="function">
    <text evidence="6">One of the primary rRNA binding proteins, it binds directly to 16S rRNA where it nucleates assembly of the head domain of the 30S subunit. Is located at the subunit interface close to the decoding center, probably blocks exit of the E-site tRNA.</text>
</comment>
<dbReference type="Proteomes" id="UP000176741">
    <property type="component" value="Unassembled WGS sequence"/>
</dbReference>
<evidence type="ECO:0000313" key="9">
    <source>
        <dbReference type="Proteomes" id="UP000176741"/>
    </source>
</evidence>
<name>A0A1F7Y330_9BACT</name>
<dbReference type="GO" id="GO:0019843">
    <property type="term" value="F:rRNA binding"/>
    <property type="evidence" value="ECO:0007669"/>
    <property type="project" value="UniProtKB-UniRule"/>
</dbReference>
<dbReference type="InterPro" id="IPR036823">
    <property type="entry name" value="Ribosomal_uS7_dom_sf"/>
</dbReference>
<keyword evidence="4 6" id="KW-0689">Ribosomal protein</keyword>
<evidence type="ECO:0000256" key="4">
    <source>
        <dbReference type="ARBA" id="ARBA00022980"/>
    </source>
</evidence>
<evidence type="ECO:0000256" key="1">
    <source>
        <dbReference type="ARBA" id="ARBA00007151"/>
    </source>
</evidence>
<dbReference type="GO" id="GO:0015935">
    <property type="term" value="C:small ribosomal subunit"/>
    <property type="evidence" value="ECO:0007669"/>
    <property type="project" value="InterPro"/>
</dbReference>
<keyword evidence="3 6" id="KW-0694">RNA-binding</keyword>
<dbReference type="EMBL" id="MGGD01000014">
    <property type="protein sequence ID" value="OGM21309.1"/>
    <property type="molecule type" value="Genomic_DNA"/>
</dbReference>
<dbReference type="GO" id="GO:0003735">
    <property type="term" value="F:structural constituent of ribosome"/>
    <property type="evidence" value="ECO:0007669"/>
    <property type="project" value="InterPro"/>
</dbReference>
<dbReference type="InterPro" id="IPR023798">
    <property type="entry name" value="Ribosomal_uS7_dom"/>
</dbReference>
<dbReference type="NCBIfam" id="TIGR01029">
    <property type="entry name" value="rpsG_bact"/>
    <property type="match status" value="1"/>
</dbReference>
<dbReference type="GO" id="GO:0006412">
    <property type="term" value="P:translation"/>
    <property type="evidence" value="ECO:0007669"/>
    <property type="project" value="UniProtKB-UniRule"/>
</dbReference>
<dbReference type="PANTHER" id="PTHR11205">
    <property type="entry name" value="RIBOSOMAL PROTEIN S7"/>
    <property type="match status" value="1"/>
</dbReference>
<dbReference type="CDD" id="cd14869">
    <property type="entry name" value="uS7_Bacteria"/>
    <property type="match status" value="1"/>
</dbReference>
<evidence type="ECO:0000256" key="3">
    <source>
        <dbReference type="ARBA" id="ARBA00022884"/>
    </source>
</evidence>
<dbReference type="FunFam" id="1.10.455.10:FF:000001">
    <property type="entry name" value="30S ribosomal protein S7"/>
    <property type="match status" value="1"/>
</dbReference>
<dbReference type="AlphaFoldDB" id="A0A1F7Y330"/>
<dbReference type="InterPro" id="IPR000235">
    <property type="entry name" value="Ribosomal_uS7"/>
</dbReference>
<dbReference type="Gene3D" id="1.10.455.10">
    <property type="entry name" value="Ribosomal protein S7 domain"/>
    <property type="match status" value="1"/>
</dbReference>
<keyword evidence="5 6" id="KW-0687">Ribonucleoprotein</keyword>
<organism evidence="8 9">
    <name type="scientific">Candidatus Woesebacteria bacterium RIFCSPHIGHO2_01_FULL_38_26b</name>
    <dbReference type="NCBI Taxonomy" id="1802491"/>
    <lineage>
        <taxon>Bacteria</taxon>
        <taxon>Candidatus Woeseibacteriota</taxon>
    </lineage>
</organism>
<keyword evidence="6" id="KW-0820">tRNA-binding</keyword>
<comment type="similarity">
    <text evidence="1 6">Belongs to the universal ribosomal protein uS7 family.</text>
</comment>
<evidence type="ECO:0000313" key="8">
    <source>
        <dbReference type="EMBL" id="OGM21309.1"/>
    </source>
</evidence>
<protein>
    <recommendedName>
        <fullName evidence="6">Small ribosomal subunit protein uS7</fullName>
    </recommendedName>
</protein>
<dbReference type="PIRSF" id="PIRSF002122">
    <property type="entry name" value="RPS7p_RPS7a_RPS5e_RPS7o"/>
    <property type="match status" value="1"/>
</dbReference>
<comment type="caution">
    <text evidence="8">The sequence shown here is derived from an EMBL/GenBank/DDBJ whole genome shotgun (WGS) entry which is preliminary data.</text>
</comment>
<evidence type="ECO:0000256" key="2">
    <source>
        <dbReference type="ARBA" id="ARBA00022730"/>
    </source>
</evidence>
<comment type="subunit">
    <text evidence="6">Part of the 30S ribosomal subunit. Contacts proteins S9 and S11.</text>
</comment>
<dbReference type="HAMAP" id="MF_00480_B">
    <property type="entry name" value="Ribosomal_uS7_B"/>
    <property type="match status" value="1"/>
</dbReference>
<keyword evidence="2 6" id="KW-0699">rRNA-binding</keyword>
<proteinExistence type="inferred from homology"/>
<reference evidence="8 9" key="1">
    <citation type="journal article" date="2016" name="Nat. Commun.">
        <title>Thousands of microbial genomes shed light on interconnected biogeochemical processes in an aquifer system.</title>
        <authorList>
            <person name="Anantharaman K."/>
            <person name="Brown C.T."/>
            <person name="Hug L.A."/>
            <person name="Sharon I."/>
            <person name="Castelle C.J."/>
            <person name="Probst A.J."/>
            <person name="Thomas B.C."/>
            <person name="Singh A."/>
            <person name="Wilkins M.J."/>
            <person name="Karaoz U."/>
            <person name="Brodie E.L."/>
            <person name="Williams K.H."/>
            <person name="Hubbard S.S."/>
            <person name="Banfield J.F."/>
        </authorList>
    </citation>
    <scope>NUCLEOTIDE SEQUENCE [LARGE SCALE GENOMIC DNA]</scope>
</reference>
<accession>A0A1F7Y330</accession>
<dbReference type="InterPro" id="IPR005717">
    <property type="entry name" value="Ribosomal_uS7_bac/org-type"/>
</dbReference>
<dbReference type="GO" id="GO:0000049">
    <property type="term" value="F:tRNA binding"/>
    <property type="evidence" value="ECO:0007669"/>
    <property type="project" value="UniProtKB-UniRule"/>
</dbReference>
<feature type="domain" description="Small ribosomal subunit protein uS7" evidence="7">
    <location>
        <begin position="3"/>
        <end position="152"/>
    </location>
</feature>
<evidence type="ECO:0000256" key="6">
    <source>
        <dbReference type="HAMAP-Rule" id="MF_00480"/>
    </source>
</evidence>
<gene>
    <name evidence="6" type="primary">rpsG</name>
    <name evidence="8" type="ORF">A2771_01590</name>
</gene>
<sequence length="159" mass="18126">MARRGKVRVRKSIPDPVYKSRVLAKVINRSMRDGKKSVAQKEVYKALEIIKDKLKDDPIKVFTKSLENIKPAMEVRPRRIGGAAYQVPQPVRGTRRESLAIRWLIAAAQGRSNSEFKTYAEKLAAEIIDANQNTGGAMKKRSDMERMAEANRAFAHFRW</sequence>
<dbReference type="SUPFAM" id="SSF47973">
    <property type="entry name" value="Ribosomal protein S7"/>
    <property type="match status" value="1"/>
</dbReference>
<evidence type="ECO:0000259" key="7">
    <source>
        <dbReference type="Pfam" id="PF00177"/>
    </source>
</evidence>